<name>A0AAP0AVD2_9ASPA</name>
<dbReference type="EMBL" id="JBBWWQ010000020">
    <property type="protein sequence ID" value="KAK8916368.1"/>
    <property type="molecule type" value="Genomic_DNA"/>
</dbReference>
<protein>
    <submittedName>
        <fullName evidence="1">Uncharacterized protein</fullName>
    </submittedName>
</protein>
<proteinExistence type="predicted"/>
<dbReference type="Proteomes" id="UP001418222">
    <property type="component" value="Unassembled WGS sequence"/>
</dbReference>
<organism evidence="1 2">
    <name type="scientific">Platanthera zijinensis</name>
    <dbReference type="NCBI Taxonomy" id="2320716"/>
    <lineage>
        <taxon>Eukaryota</taxon>
        <taxon>Viridiplantae</taxon>
        <taxon>Streptophyta</taxon>
        <taxon>Embryophyta</taxon>
        <taxon>Tracheophyta</taxon>
        <taxon>Spermatophyta</taxon>
        <taxon>Magnoliopsida</taxon>
        <taxon>Liliopsida</taxon>
        <taxon>Asparagales</taxon>
        <taxon>Orchidaceae</taxon>
        <taxon>Orchidoideae</taxon>
        <taxon>Orchideae</taxon>
        <taxon>Orchidinae</taxon>
        <taxon>Platanthera</taxon>
    </lineage>
</organism>
<evidence type="ECO:0000313" key="1">
    <source>
        <dbReference type="EMBL" id="KAK8916368.1"/>
    </source>
</evidence>
<comment type="caution">
    <text evidence="1">The sequence shown here is derived from an EMBL/GenBank/DDBJ whole genome shotgun (WGS) entry which is preliminary data.</text>
</comment>
<evidence type="ECO:0000313" key="2">
    <source>
        <dbReference type="Proteomes" id="UP001418222"/>
    </source>
</evidence>
<sequence length="161" mass="19052">MWCIDKWEMITSRSGTRNRSVIHRLLPTSTPTRKTIRGIPRRRLGRSPPGPLCLLLPPFQLKWMQILSLTVNCTKESDHTFFSAIYELKYSLHSSPACMFHHFFLSLDWSGRFHQLSNFCKDQSSETRVIRAPDRQKMEVCQPKRTHPGWFRVHSDHFLWI</sequence>
<dbReference type="AlphaFoldDB" id="A0AAP0AVD2"/>
<reference evidence="1 2" key="1">
    <citation type="journal article" date="2022" name="Nat. Plants">
        <title>Genomes of leafy and leafless Platanthera orchids illuminate the evolution of mycoheterotrophy.</title>
        <authorList>
            <person name="Li M.H."/>
            <person name="Liu K.W."/>
            <person name="Li Z."/>
            <person name="Lu H.C."/>
            <person name="Ye Q.L."/>
            <person name="Zhang D."/>
            <person name="Wang J.Y."/>
            <person name="Li Y.F."/>
            <person name="Zhong Z.M."/>
            <person name="Liu X."/>
            <person name="Yu X."/>
            <person name="Liu D.K."/>
            <person name="Tu X.D."/>
            <person name="Liu B."/>
            <person name="Hao Y."/>
            <person name="Liao X.Y."/>
            <person name="Jiang Y.T."/>
            <person name="Sun W.H."/>
            <person name="Chen J."/>
            <person name="Chen Y.Q."/>
            <person name="Ai Y."/>
            <person name="Zhai J.W."/>
            <person name="Wu S.S."/>
            <person name="Zhou Z."/>
            <person name="Hsiao Y.Y."/>
            <person name="Wu W.L."/>
            <person name="Chen Y.Y."/>
            <person name="Lin Y.F."/>
            <person name="Hsu J.L."/>
            <person name="Li C.Y."/>
            <person name="Wang Z.W."/>
            <person name="Zhao X."/>
            <person name="Zhong W.Y."/>
            <person name="Ma X.K."/>
            <person name="Ma L."/>
            <person name="Huang J."/>
            <person name="Chen G.Z."/>
            <person name="Huang M.Z."/>
            <person name="Huang L."/>
            <person name="Peng D.H."/>
            <person name="Luo Y.B."/>
            <person name="Zou S.Q."/>
            <person name="Chen S.P."/>
            <person name="Lan S."/>
            <person name="Tsai W.C."/>
            <person name="Van de Peer Y."/>
            <person name="Liu Z.J."/>
        </authorList>
    </citation>
    <scope>NUCLEOTIDE SEQUENCE [LARGE SCALE GENOMIC DNA]</scope>
    <source>
        <strain evidence="1">Lor287</strain>
    </source>
</reference>
<keyword evidence="2" id="KW-1185">Reference proteome</keyword>
<accession>A0AAP0AVD2</accession>
<gene>
    <name evidence="1" type="ORF">KSP39_PZI023208</name>
</gene>